<dbReference type="SUPFAM" id="SSF46689">
    <property type="entry name" value="Homeodomain-like"/>
    <property type="match status" value="2"/>
</dbReference>
<dbReference type="PROSITE" id="PS51293">
    <property type="entry name" value="SANT"/>
    <property type="match status" value="1"/>
</dbReference>
<reference evidence="14" key="1">
    <citation type="submission" date="2013-04" db="EMBL/GenBank/DDBJ databases">
        <title>The Genome Sequence of Fonticula alba ATCC 38817.</title>
        <authorList>
            <consortium name="The Broad Institute Genomics Platform"/>
            <person name="Russ C."/>
            <person name="Cuomo C."/>
            <person name="Burger G."/>
            <person name="Gray M.W."/>
            <person name="Holland P.W.H."/>
            <person name="King N."/>
            <person name="Lang F.B.F."/>
            <person name="Roger A.J."/>
            <person name="Ruiz-Trillo I."/>
            <person name="Brown M."/>
            <person name="Walker B."/>
            <person name="Young S."/>
            <person name="Zeng Q."/>
            <person name="Gargeya S."/>
            <person name="Fitzgerald M."/>
            <person name="Haas B."/>
            <person name="Abouelleil A."/>
            <person name="Allen A.W."/>
            <person name="Alvarado L."/>
            <person name="Arachchi H.M."/>
            <person name="Berlin A.M."/>
            <person name="Chapman S.B."/>
            <person name="Gainer-Dewar J."/>
            <person name="Goldberg J."/>
            <person name="Griggs A."/>
            <person name="Gujja S."/>
            <person name="Hansen M."/>
            <person name="Howarth C."/>
            <person name="Imamovic A."/>
            <person name="Ireland A."/>
            <person name="Larimer J."/>
            <person name="McCowan C."/>
            <person name="Murphy C."/>
            <person name="Pearson M."/>
            <person name="Poon T.W."/>
            <person name="Priest M."/>
            <person name="Roberts A."/>
            <person name="Saif S."/>
            <person name="Shea T."/>
            <person name="Sisk P."/>
            <person name="Sykes S."/>
            <person name="Wortman J."/>
            <person name="Nusbaum C."/>
            <person name="Birren B."/>
        </authorList>
    </citation>
    <scope>NUCLEOTIDE SEQUENCE [LARGE SCALE GENOMIC DNA]</scope>
    <source>
        <strain evidence="14">ATCC 38817</strain>
    </source>
</reference>
<dbReference type="EMBL" id="KB932201">
    <property type="protein sequence ID" value="KCV72616.1"/>
    <property type="molecule type" value="Genomic_DNA"/>
</dbReference>
<dbReference type="Gene3D" id="3.40.50.10810">
    <property type="entry name" value="Tandem AAA-ATPase domain"/>
    <property type="match status" value="2"/>
</dbReference>
<dbReference type="GO" id="GO:0042393">
    <property type="term" value="F:histone binding"/>
    <property type="evidence" value="ECO:0007669"/>
    <property type="project" value="TreeGrafter"/>
</dbReference>
<dbReference type="GO" id="GO:0140658">
    <property type="term" value="F:ATP-dependent chromatin remodeler activity"/>
    <property type="evidence" value="ECO:0007669"/>
    <property type="project" value="TreeGrafter"/>
</dbReference>
<evidence type="ECO:0000256" key="7">
    <source>
        <dbReference type="ARBA" id="ARBA00022853"/>
    </source>
</evidence>
<dbReference type="FunFam" id="3.40.50.10810:FF:000005">
    <property type="entry name" value="Photoperiod-independent early flowering 1"/>
    <property type="match status" value="1"/>
</dbReference>
<dbReference type="OrthoDB" id="5857104at2759"/>
<dbReference type="InterPro" id="IPR036306">
    <property type="entry name" value="ISWI_HAND-dom_sf"/>
</dbReference>
<dbReference type="GO" id="GO:0003677">
    <property type="term" value="F:DNA binding"/>
    <property type="evidence" value="ECO:0007669"/>
    <property type="project" value="UniProtKB-KW"/>
</dbReference>
<feature type="region of interest" description="Disordered" evidence="10">
    <location>
        <begin position="1433"/>
        <end position="1518"/>
    </location>
</feature>
<evidence type="ECO:0000259" key="11">
    <source>
        <dbReference type="PROSITE" id="PS51192"/>
    </source>
</evidence>
<evidence type="ECO:0000256" key="4">
    <source>
        <dbReference type="ARBA" id="ARBA00022801"/>
    </source>
</evidence>
<sequence length="1518" mass="165155">MVAASRPTRCLWGFTLVPGSASEADLNALLRVIPDADRILRRNAFAGVATAPGAADARHAGRRRAGPGEDEDEDDAFAEPASGATTAGRARAAALPASTRAALDDAAAAEIAAVYASSPSFIQHMPMRPYQLHGLGWMARLDAHAVGGILADEMGLGKTLQTISLLGHLKHSRGVRGPHLVIAPKSTLQNWQNEFKRWCPSLNIFVLHGSKDDRPKLINERLLTGSFEVCVTSPEMVLVERGPLRRIPWYYIILDEAHRIKNEKSSLARIMRQISSRRRLLITGTPLQNNLHELWALLNFILPDLFARSEDFDSWFAFTSTGEDEQAKEQVVNRLQKASALQQQSMNSVEPAPGPTPSSAGMVVSAAASVTDGPDRMPIDATPAEADSLFQPRPLTPEASAGASPGSGLASPDLADDPSTLALLTEPMGESDAEDDVAGLVAASAESVLDHPDVQAVLHPPALTYTSVDTFAGRAPGSEVLSKLELRALHERLNSFREMDQARRVHFLLHQTDVFQCVAPSPKLINERLLTGSFEVCVTSPEMVLVERGPLRRIPWYYIILDEAHRIKNEKSSLARIMRQISSRRRLLITGTPLQNNLHELWALLNFILPDLFARSEDFDSWFAFTSTGEDEQAKEQVVNRLQKILHPFLLRRLKADVEKSLLPKIDTTLYIGMSPLQAELYERLLMRDLAAVNGVLSKGEAKTRLLNIVMQLRKCCNHPYLFDGIEPGPPYTTGMHLVESSGKMMLLDKLMTSLKAKGSRVLIFSQMARMLDILEDYCLFRGHAYCRIDGQTPHEDRQSQIDAYNAPGSEKFAFLLTTRAGGLGINLYTADTVVLFDSDWNPQADLQAQDRAHRIGQRRQVRCYRFVTESSVEEKMIERAEIKLRLDRVVIQQGGAEAARAMHSAAAASKDELLGMIQHGARELLNARAKASATASEEGTSAGADGTGTADGASEPGDGAPAAGASPTFKAITSVDDLDLDALLEHGNTKTRELHDRLRAAGLDALETMSLGGDGASDRSVYEWGGEDYRDKRRREEEAAAAAATLLAVDPNQETIGGFDAMLHASGLGGAILAEPLQSRRNQKISYNVDEYYRDALATGGRAAGSTPASPPVPRAPRPPRQVADYHFYPVRFLEIQQQELLHFWRTINYRPPEPSTATVTADTLARYPDDDPETQKARLAQALADAQREHQALCGRIAEAEPLTEEVVAERDALAAQGFPDWSQRDFRAFVRACERHGREAVAAIAEELAASPHDKSPEEVRAYATAFWSAAAARRSLSQAEWDRVLGQIGRGETRRGGARLAQMHLERKVAAYADPLRQLRVAYGAVGSAGGESCLVGVNAPSAGAAARGRLFSEEEDRFLVVALARIGYPGSAPGSSADDAPAVYERLQRVIRAWPAFRFNWFIRTRSVAELTRRCQTLVACIEREHTDAEAGRVSGSPAPTSGIKRSASTAAVAGSDDDPLSSGRVTPIPEAAAPAKKRAKKEPSAPGANTPAGASPGTSPATSKKAALKVEQ</sequence>
<name>A0A058ZF84_FONAL</name>
<dbReference type="Pfam" id="PF00271">
    <property type="entry name" value="Helicase_C"/>
    <property type="match status" value="1"/>
</dbReference>
<keyword evidence="6" id="KW-0067">ATP-binding</keyword>
<dbReference type="SMART" id="SM00487">
    <property type="entry name" value="DEXDc"/>
    <property type="match status" value="2"/>
</dbReference>
<keyword evidence="5" id="KW-0347">Helicase</keyword>
<dbReference type="GO" id="GO:0031491">
    <property type="term" value="F:nucleosome binding"/>
    <property type="evidence" value="ECO:0007669"/>
    <property type="project" value="InterPro"/>
</dbReference>
<dbReference type="GO" id="GO:0005524">
    <property type="term" value="F:ATP binding"/>
    <property type="evidence" value="ECO:0007669"/>
    <property type="project" value="UniProtKB-KW"/>
</dbReference>
<keyword evidence="3" id="KW-0547">Nucleotide-binding</keyword>
<feature type="compositionally biased region" description="Low complexity" evidence="10">
    <location>
        <begin position="78"/>
        <end position="88"/>
    </location>
</feature>
<evidence type="ECO:0000259" key="13">
    <source>
        <dbReference type="PROSITE" id="PS51293"/>
    </source>
</evidence>
<dbReference type="GO" id="GO:0016887">
    <property type="term" value="F:ATP hydrolysis activity"/>
    <property type="evidence" value="ECO:0007669"/>
    <property type="project" value="TreeGrafter"/>
</dbReference>
<dbReference type="Gene3D" id="1.10.10.60">
    <property type="entry name" value="Homeodomain-like"/>
    <property type="match status" value="2"/>
</dbReference>
<evidence type="ECO:0000256" key="5">
    <source>
        <dbReference type="ARBA" id="ARBA00022806"/>
    </source>
</evidence>
<feature type="compositionally biased region" description="Low complexity" evidence="10">
    <location>
        <begin position="932"/>
        <end position="967"/>
    </location>
</feature>
<dbReference type="SMART" id="SM00717">
    <property type="entry name" value="SANT"/>
    <property type="match status" value="2"/>
</dbReference>
<dbReference type="PROSITE" id="PS51194">
    <property type="entry name" value="HELICASE_CTER"/>
    <property type="match status" value="1"/>
</dbReference>
<evidence type="ECO:0000256" key="1">
    <source>
        <dbReference type="ARBA" id="ARBA00004123"/>
    </source>
</evidence>
<dbReference type="SUPFAM" id="SSF52540">
    <property type="entry name" value="P-loop containing nucleoside triphosphate hydrolases"/>
    <property type="match status" value="3"/>
</dbReference>
<dbReference type="RefSeq" id="XP_009492317.1">
    <property type="nucleotide sequence ID" value="XM_009494042.1"/>
</dbReference>
<proteinExistence type="inferred from homology"/>
<dbReference type="STRING" id="691883.A0A058ZF84"/>
<feature type="domain" description="Helicase ATP-binding" evidence="11">
    <location>
        <begin position="511"/>
        <end position="611"/>
    </location>
</feature>
<dbReference type="Pfam" id="PF09110">
    <property type="entry name" value="HAND"/>
    <property type="match status" value="1"/>
</dbReference>
<dbReference type="GO" id="GO:0005634">
    <property type="term" value="C:nucleus"/>
    <property type="evidence" value="ECO:0007669"/>
    <property type="project" value="UniProtKB-SubCell"/>
</dbReference>
<feature type="region of interest" description="Disordered" evidence="10">
    <location>
        <begin position="929"/>
        <end position="967"/>
    </location>
</feature>
<evidence type="ECO:0000256" key="8">
    <source>
        <dbReference type="ARBA" id="ARBA00023125"/>
    </source>
</evidence>
<feature type="region of interest" description="Disordered" evidence="10">
    <location>
        <begin position="389"/>
        <end position="419"/>
    </location>
</feature>
<dbReference type="Proteomes" id="UP000030693">
    <property type="component" value="Unassembled WGS sequence"/>
</dbReference>
<dbReference type="InterPro" id="IPR038718">
    <property type="entry name" value="SNF2-like_sf"/>
</dbReference>
<keyword evidence="7" id="KW-0156">Chromatin regulator</keyword>
<protein>
    <recommendedName>
        <fullName evidence="16">Adenosinetriphosphatase</fullName>
    </recommendedName>
</protein>
<dbReference type="GO" id="GO:0004386">
    <property type="term" value="F:helicase activity"/>
    <property type="evidence" value="ECO:0007669"/>
    <property type="project" value="UniProtKB-KW"/>
</dbReference>
<keyword evidence="9" id="KW-0539">Nucleus</keyword>
<evidence type="ECO:0008006" key="16">
    <source>
        <dbReference type="Google" id="ProtNLM"/>
    </source>
</evidence>
<comment type="similarity">
    <text evidence="2">Belongs to the SNF2/RAD54 helicase family. ISWI subfamily.</text>
</comment>
<evidence type="ECO:0000256" key="2">
    <source>
        <dbReference type="ARBA" id="ARBA00009687"/>
    </source>
</evidence>
<dbReference type="InterPro" id="IPR014001">
    <property type="entry name" value="Helicase_ATP-bd"/>
</dbReference>
<keyword evidence="4" id="KW-0378">Hydrolase</keyword>
<accession>A0A058ZF84</accession>
<dbReference type="GeneID" id="20524925"/>
<dbReference type="PANTHER" id="PTHR45623:SF49">
    <property type="entry name" value="SWI_SNF-RELATED MATRIX-ASSOCIATED ACTIN-DEPENDENT REGULATOR OF CHROMATIN SUBFAMILY A MEMBER 5"/>
    <property type="match status" value="1"/>
</dbReference>
<feature type="region of interest" description="Disordered" evidence="10">
    <location>
        <begin position="56"/>
        <end position="88"/>
    </location>
</feature>
<gene>
    <name evidence="14" type="ORF">H696_00200</name>
</gene>
<dbReference type="SMART" id="SM00490">
    <property type="entry name" value="HELICc"/>
    <property type="match status" value="1"/>
</dbReference>
<dbReference type="InterPro" id="IPR001650">
    <property type="entry name" value="Helicase_C-like"/>
</dbReference>
<dbReference type="Pfam" id="PF09111">
    <property type="entry name" value="SLIDE"/>
    <property type="match status" value="1"/>
</dbReference>
<dbReference type="InterPro" id="IPR000330">
    <property type="entry name" value="SNF2_N"/>
</dbReference>
<feature type="compositionally biased region" description="Acidic residues" evidence="10">
    <location>
        <begin position="68"/>
        <end position="77"/>
    </location>
</feature>
<dbReference type="eggNOG" id="KOG0385">
    <property type="taxonomic scope" value="Eukaryota"/>
</dbReference>
<comment type="subcellular location">
    <subcellularLocation>
        <location evidence="1">Nucleus</location>
    </subcellularLocation>
</comment>
<dbReference type="InterPro" id="IPR009057">
    <property type="entry name" value="Homeodomain-like_sf"/>
</dbReference>
<dbReference type="PANTHER" id="PTHR45623">
    <property type="entry name" value="CHROMODOMAIN-HELICASE-DNA-BINDING PROTEIN 3-RELATED-RELATED"/>
    <property type="match status" value="1"/>
</dbReference>
<dbReference type="InterPro" id="IPR015194">
    <property type="entry name" value="ISWI_HAND-dom"/>
</dbReference>
<evidence type="ECO:0000313" key="14">
    <source>
        <dbReference type="EMBL" id="KCV72616.1"/>
    </source>
</evidence>
<dbReference type="CDD" id="cd18793">
    <property type="entry name" value="SF2_C_SNF"/>
    <property type="match status" value="1"/>
</dbReference>
<dbReference type="SUPFAM" id="SSF101224">
    <property type="entry name" value="HAND domain of the nucleosome remodeling ATPase ISWI"/>
    <property type="match status" value="1"/>
</dbReference>
<feature type="domain" description="Helicase ATP-binding" evidence="11">
    <location>
        <begin position="139"/>
        <end position="304"/>
    </location>
</feature>
<dbReference type="GO" id="GO:0034728">
    <property type="term" value="P:nucleosome organization"/>
    <property type="evidence" value="ECO:0007669"/>
    <property type="project" value="TreeGrafter"/>
</dbReference>
<feature type="region of interest" description="Disordered" evidence="10">
    <location>
        <begin position="328"/>
        <end position="361"/>
    </location>
</feature>
<keyword evidence="15" id="KW-1185">Reference proteome</keyword>
<dbReference type="Pfam" id="PF00176">
    <property type="entry name" value="SNF2-rel_dom"/>
    <property type="match status" value="2"/>
</dbReference>
<evidence type="ECO:0000256" key="10">
    <source>
        <dbReference type="SAM" id="MobiDB-lite"/>
    </source>
</evidence>
<dbReference type="Gene3D" id="3.40.50.300">
    <property type="entry name" value="P-loop containing nucleotide triphosphate hydrolases"/>
    <property type="match status" value="1"/>
</dbReference>
<evidence type="ECO:0000256" key="9">
    <source>
        <dbReference type="ARBA" id="ARBA00023242"/>
    </source>
</evidence>
<dbReference type="Gene3D" id="1.10.1040.30">
    <property type="entry name" value="ISWI, HAND domain"/>
    <property type="match status" value="1"/>
</dbReference>
<evidence type="ECO:0000259" key="12">
    <source>
        <dbReference type="PROSITE" id="PS51194"/>
    </source>
</evidence>
<dbReference type="InterPro" id="IPR027417">
    <property type="entry name" value="P-loop_NTPase"/>
</dbReference>
<feature type="compositionally biased region" description="Low complexity" evidence="10">
    <location>
        <begin position="397"/>
        <end position="412"/>
    </location>
</feature>
<keyword evidence="8" id="KW-0238">DNA-binding</keyword>
<evidence type="ECO:0000256" key="6">
    <source>
        <dbReference type="ARBA" id="ARBA00022840"/>
    </source>
</evidence>
<dbReference type="PROSITE" id="PS51192">
    <property type="entry name" value="HELICASE_ATP_BIND_1"/>
    <property type="match status" value="2"/>
</dbReference>
<evidence type="ECO:0000256" key="3">
    <source>
        <dbReference type="ARBA" id="ARBA00022741"/>
    </source>
</evidence>
<dbReference type="CDD" id="cd00167">
    <property type="entry name" value="SANT"/>
    <property type="match status" value="1"/>
</dbReference>
<dbReference type="InterPro" id="IPR001005">
    <property type="entry name" value="SANT/Myb"/>
</dbReference>
<feature type="domain" description="SANT" evidence="13">
    <location>
        <begin position="1219"/>
        <end position="1275"/>
    </location>
</feature>
<dbReference type="InterPro" id="IPR017884">
    <property type="entry name" value="SANT_dom"/>
</dbReference>
<dbReference type="GO" id="GO:0000785">
    <property type="term" value="C:chromatin"/>
    <property type="evidence" value="ECO:0007669"/>
    <property type="project" value="TreeGrafter"/>
</dbReference>
<dbReference type="InterPro" id="IPR015195">
    <property type="entry name" value="SLIDE"/>
</dbReference>
<organism evidence="14">
    <name type="scientific">Fonticula alba</name>
    <name type="common">Slime mold</name>
    <dbReference type="NCBI Taxonomy" id="691883"/>
    <lineage>
        <taxon>Eukaryota</taxon>
        <taxon>Rotosphaerida</taxon>
        <taxon>Fonticulaceae</taxon>
        <taxon>Fonticula</taxon>
    </lineage>
</organism>
<evidence type="ECO:0000313" key="15">
    <source>
        <dbReference type="Proteomes" id="UP000030693"/>
    </source>
</evidence>
<dbReference type="InterPro" id="IPR049730">
    <property type="entry name" value="SNF2/RAD54-like_C"/>
</dbReference>
<feature type="domain" description="Helicase C-terminal" evidence="12">
    <location>
        <begin position="747"/>
        <end position="898"/>
    </location>
</feature>
<feature type="compositionally biased region" description="Polar residues" evidence="10">
    <location>
        <begin position="339"/>
        <end position="348"/>
    </location>
</feature>